<accession>A0A2G5F1M2</accession>
<dbReference type="InterPro" id="IPR006780">
    <property type="entry name" value="YABBY"/>
</dbReference>
<dbReference type="InterPro" id="IPR056776">
    <property type="entry name" value="YABBY_N"/>
</dbReference>
<dbReference type="STRING" id="218851.A0A2G5F1M2"/>
<dbReference type="GO" id="GO:0048481">
    <property type="term" value="P:plant ovule development"/>
    <property type="evidence" value="ECO:0007669"/>
    <property type="project" value="TreeGrafter"/>
</dbReference>
<sequence>MSSCNSLLELQEQICYVQCGFCTTILLVSVPCSSLLKVVTVRCGHCSGLLSVNMMRASFIPVQLLASLHENEHKEVCHEELERPKDPPSKEFNKESPLMNYSDNDDEEEEIIPLNPIINKR</sequence>
<dbReference type="GO" id="GO:0045165">
    <property type="term" value="P:cell fate commitment"/>
    <property type="evidence" value="ECO:0007669"/>
    <property type="project" value="TreeGrafter"/>
</dbReference>
<feature type="compositionally biased region" description="Basic and acidic residues" evidence="1">
    <location>
        <begin position="77"/>
        <end position="94"/>
    </location>
</feature>
<dbReference type="GO" id="GO:0009944">
    <property type="term" value="P:polarity specification of adaxial/abaxial axis"/>
    <property type="evidence" value="ECO:0007669"/>
    <property type="project" value="TreeGrafter"/>
</dbReference>
<dbReference type="PANTHER" id="PTHR31675:SF8">
    <property type="entry name" value="AXIAL REGULATOR YABBY 4"/>
    <property type="match status" value="1"/>
</dbReference>
<evidence type="ECO:0000313" key="4">
    <source>
        <dbReference type="Proteomes" id="UP000230069"/>
    </source>
</evidence>
<evidence type="ECO:0000256" key="1">
    <source>
        <dbReference type="SAM" id="MobiDB-lite"/>
    </source>
</evidence>
<dbReference type="Pfam" id="PF24868">
    <property type="entry name" value="YABBY_N"/>
    <property type="match status" value="1"/>
</dbReference>
<organism evidence="3 4">
    <name type="scientific">Aquilegia coerulea</name>
    <name type="common">Rocky mountain columbine</name>
    <dbReference type="NCBI Taxonomy" id="218851"/>
    <lineage>
        <taxon>Eukaryota</taxon>
        <taxon>Viridiplantae</taxon>
        <taxon>Streptophyta</taxon>
        <taxon>Embryophyta</taxon>
        <taxon>Tracheophyta</taxon>
        <taxon>Spermatophyta</taxon>
        <taxon>Magnoliopsida</taxon>
        <taxon>Ranunculales</taxon>
        <taxon>Ranunculaceae</taxon>
        <taxon>Thalictroideae</taxon>
        <taxon>Aquilegia</taxon>
    </lineage>
</organism>
<dbReference type="EMBL" id="KZ305019">
    <property type="protein sequence ID" value="PIA61884.1"/>
    <property type="molecule type" value="Genomic_DNA"/>
</dbReference>
<dbReference type="InParanoid" id="A0A2G5F1M2"/>
<feature type="domain" description="YABBY N-terminal" evidence="2">
    <location>
        <begin position="10"/>
        <end position="62"/>
    </location>
</feature>
<keyword evidence="4" id="KW-1185">Reference proteome</keyword>
<evidence type="ECO:0000259" key="2">
    <source>
        <dbReference type="Pfam" id="PF24868"/>
    </source>
</evidence>
<dbReference type="PANTHER" id="PTHR31675">
    <property type="entry name" value="PROTEIN YABBY 6-RELATED"/>
    <property type="match status" value="1"/>
</dbReference>
<protein>
    <recommendedName>
        <fullName evidence="2">YABBY N-terminal domain-containing protein</fullName>
    </recommendedName>
</protein>
<reference evidence="3 4" key="1">
    <citation type="submission" date="2017-09" db="EMBL/GenBank/DDBJ databases">
        <title>WGS assembly of Aquilegia coerulea Goldsmith.</title>
        <authorList>
            <person name="Hodges S."/>
            <person name="Kramer E."/>
            <person name="Nordborg M."/>
            <person name="Tomkins J."/>
            <person name="Borevitz J."/>
            <person name="Derieg N."/>
            <person name="Yan J."/>
            <person name="Mihaltcheva S."/>
            <person name="Hayes R.D."/>
            <person name="Rokhsar D."/>
        </authorList>
    </citation>
    <scope>NUCLEOTIDE SEQUENCE [LARGE SCALE GENOMIC DNA]</scope>
    <source>
        <strain evidence="4">cv. Goldsmith</strain>
    </source>
</reference>
<dbReference type="Proteomes" id="UP000230069">
    <property type="component" value="Unassembled WGS sequence"/>
</dbReference>
<feature type="non-terminal residue" evidence="3">
    <location>
        <position position="121"/>
    </location>
</feature>
<proteinExistence type="predicted"/>
<dbReference type="OrthoDB" id="667577at2759"/>
<name>A0A2G5F1M2_AQUCA</name>
<dbReference type="GO" id="GO:0005634">
    <property type="term" value="C:nucleus"/>
    <property type="evidence" value="ECO:0007669"/>
    <property type="project" value="TreeGrafter"/>
</dbReference>
<evidence type="ECO:0000313" key="3">
    <source>
        <dbReference type="EMBL" id="PIA61884.1"/>
    </source>
</evidence>
<feature type="region of interest" description="Disordered" evidence="1">
    <location>
        <begin position="77"/>
        <end position="106"/>
    </location>
</feature>
<gene>
    <name evidence="3" type="ORF">AQUCO_00200105v1</name>
</gene>
<dbReference type="AlphaFoldDB" id="A0A2G5F1M2"/>